<evidence type="ECO:0000313" key="3">
    <source>
        <dbReference type="Proteomes" id="UP000011682"/>
    </source>
</evidence>
<dbReference type="Proteomes" id="UP000011682">
    <property type="component" value="Unassembled WGS sequence"/>
</dbReference>
<evidence type="ECO:0000256" key="1">
    <source>
        <dbReference type="SAM" id="MobiDB-lite"/>
    </source>
</evidence>
<evidence type="ECO:0000313" key="2">
    <source>
        <dbReference type="EMBL" id="EPX58407.1"/>
    </source>
</evidence>
<feature type="compositionally biased region" description="Low complexity" evidence="1">
    <location>
        <begin position="33"/>
        <end position="44"/>
    </location>
</feature>
<gene>
    <name evidence="2" type="ORF">D187_004163</name>
</gene>
<feature type="region of interest" description="Disordered" evidence="1">
    <location>
        <begin position="1"/>
        <end position="89"/>
    </location>
</feature>
<dbReference type="AlphaFoldDB" id="S9P840"/>
<organism evidence="2 3">
    <name type="scientific">Cystobacter fuscus (strain ATCC 25194 / DSM 2262 / NBRC 100088 / M29)</name>
    <dbReference type="NCBI Taxonomy" id="1242864"/>
    <lineage>
        <taxon>Bacteria</taxon>
        <taxon>Pseudomonadati</taxon>
        <taxon>Myxococcota</taxon>
        <taxon>Myxococcia</taxon>
        <taxon>Myxococcales</taxon>
        <taxon>Cystobacterineae</taxon>
        <taxon>Archangiaceae</taxon>
        <taxon>Cystobacter</taxon>
    </lineage>
</organism>
<protein>
    <submittedName>
        <fullName evidence="2">Uncharacterized protein</fullName>
    </submittedName>
</protein>
<sequence length="89" mass="9559">MQGLLVRAPPGGGPRQARGRRRSLPGAGRTPRQGQQAQEAQQEGSGHGAHPPSSHREKSQVDCSANETRGHRSNAWNSWGFPGPTSRSR</sequence>
<reference evidence="2" key="1">
    <citation type="submission" date="2013-05" db="EMBL/GenBank/DDBJ databases">
        <title>Genome assembly of Cystobacter fuscus DSM 2262.</title>
        <authorList>
            <person name="Sharma G."/>
            <person name="Khatri I."/>
            <person name="Kaur C."/>
            <person name="Mayilraj S."/>
            <person name="Subramanian S."/>
        </authorList>
    </citation>
    <scope>NUCLEOTIDE SEQUENCE [LARGE SCALE GENOMIC DNA]</scope>
    <source>
        <strain evidence="2">DSM 2262</strain>
    </source>
</reference>
<keyword evidence="3" id="KW-1185">Reference proteome</keyword>
<name>S9P840_CYSF2</name>
<comment type="caution">
    <text evidence="2">The sequence shown here is derived from an EMBL/GenBank/DDBJ whole genome shotgun (WGS) entry which is preliminary data.</text>
</comment>
<dbReference type="EMBL" id="ANAH02000025">
    <property type="protein sequence ID" value="EPX58407.1"/>
    <property type="molecule type" value="Genomic_DNA"/>
</dbReference>
<proteinExistence type="predicted"/>
<accession>S9P840</accession>